<keyword evidence="2" id="KW-1133">Transmembrane helix</keyword>
<evidence type="ECO:0000256" key="1">
    <source>
        <dbReference type="SAM" id="MobiDB-lite"/>
    </source>
</evidence>
<evidence type="ECO:0000313" key="3">
    <source>
        <dbReference type="EMBL" id="TWT51636.1"/>
    </source>
</evidence>
<protein>
    <recommendedName>
        <fullName evidence="5">VWFA domain-containing protein</fullName>
    </recommendedName>
</protein>
<gene>
    <name evidence="3" type="ORF">KOR42_35240</name>
</gene>
<evidence type="ECO:0000256" key="2">
    <source>
        <dbReference type="SAM" id="Phobius"/>
    </source>
</evidence>
<dbReference type="EMBL" id="SIHI01000012">
    <property type="protein sequence ID" value="TWT51636.1"/>
    <property type="molecule type" value="Genomic_DNA"/>
</dbReference>
<evidence type="ECO:0000313" key="4">
    <source>
        <dbReference type="Proteomes" id="UP000317243"/>
    </source>
</evidence>
<dbReference type="InterPro" id="IPR036465">
    <property type="entry name" value="vWFA_dom_sf"/>
</dbReference>
<proteinExistence type="predicted"/>
<comment type="caution">
    <text evidence="3">The sequence shown here is derived from an EMBL/GenBank/DDBJ whole genome shotgun (WGS) entry which is preliminary data.</text>
</comment>
<feature type="region of interest" description="Disordered" evidence="1">
    <location>
        <begin position="601"/>
        <end position="621"/>
    </location>
</feature>
<dbReference type="Proteomes" id="UP000317243">
    <property type="component" value="Unassembled WGS sequence"/>
</dbReference>
<feature type="transmembrane region" description="Helical" evidence="2">
    <location>
        <begin position="12"/>
        <end position="30"/>
    </location>
</feature>
<organism evidence="3 4">
    <name type="scientific">Thalassoglobus neptunius</name>
    <dbReference type="NCBI Taxonomy" id="1938619"/>
    <lineage>
        <taxon>Bacteria</taxon>
        <taxon>Pseudomonadati</taxon>
        <taxon>Planctomycetota</taxon>
        <taxon>Planctomycetia</taxon>
        <taxon>Planctomycetales</taxon>
        <taxon>Planctomycetaceae</taxon>
        <taxon>Thalassoglobus</taxon>
    </lineage>
</organism>
<dbReference type="SUPFAM" id="SSF53300">
    <property type="entry name" value="vWA-like"/>
    <property type="match status" value="1"/>
</dbReference>
<keyword evidence="2" id="KW-0812">Transmembrane</keyword>
<evidence type="ECO:0008006" key="5">
    <source>
        <dbReference type="Google" id="ProtNLM"/>
    </source>
</evidence>
<keyword evidence="4" id="KW-1185">Reference proteome</keyword>
<keyword evidence="2" id="KW-0472">Membrane</keyword>
<dbReference type="OrthoDB" id="239512at2"/>
<reference evidence="3 4" key="1">
    <citation type="submission" date="2019-02" db="EMBL/GenBank/DDBJ databases">
        <title>Deep-cultivation of Planctomycetes and their phenomic and genomic characterization uncovers novel biology.</title>
        <authorList>
            <person name="Wiegand S."/>
            <person name="Jogler M."/>
            <person name="Boedeker C."/>
            <person name="Pinto D."/>
            <person name="Vollmers J."/>
            <person name="Rivas-Marin E."/>
            <person name="Kohn T."/>
            <person name="Peeters S.H."/>
            <person name="Heuer A."/>
            <person name="Rast P."/>
            <person name="Oberbeckmann S."/>
            <person name="Bunk B."/>
            <person name="Jeske O."/>
            <person name="Meyerdierks A."/>
            <person name="Storesund J.E."/>
            <person name="Kallscheuer N."/>
            <person name="Luecker S."/>
            <person name="Lage O.M."/>
            <person name="Pohl T."/>
            <person name="Merkel B.J."/>
            <person name="Hornburger P."/>
            <person name="Mueller R.-W."/>
            <person name="Bruemmer F."/>
            <person name="Labrenz M."/>
            <person name="Spormann A.M."/>
            <person name="Op Den Camp H."/>
            <person name="Overmann J."/>
            <person name="Amann R."/>
            <person name="Jetten M.S.M."/>
            <person name="Mascher T."/>
            <person name="Medema M.H."/>
            <person name="Devos D.P."/>
            <person name="Kaster A.-K."/>
            <person name="Ovreas L."/>
            <person name="Rohde M."/>
            <person name="Galperin M.Y."/>
            <person name="Jogler C."/>
        </authorList>
    </citation>
    <scope>NUCLEOTIDE SEQUENCE [LARGE SCALE GENOMIC DNA]</scope>
    <source>
        <strain evidence="3 4">KOR42</strain>
    </source>
</reference>
<sequence length="621" mass="70139">MTQAMKDMPAWGISLVINLSILAIFHFVVYHRPAELDKTSITSIVDDSAHEEELRFSETAMDQVGTDGDASSLTQSLSAATVVGKEDTPLDEQVEEILNPQIRPLTDSMVIEQQGDISASVDVKGSSEKIERGVEGAMDRIAFEIRSSLRDRKTLVIWLFDASSSLNERRSAIANRFDNVYRQVGEMGSTDALYSVVAAYGSTPQLLTPEPLQDIKELSTTVREKIQEDKSGVENVFGTAKLLLDKYRNWHKHKGPWNKLVFIVTDERGDDAPQYLEEVISLAKRSQTRFFTIGNAAIFGQQKGYVKWTYDDGFVDYLQVDQGPESAFPDGVQLPFIGSQSDWRIKQMSASYGPYALTRLCAETGGMFLITQESRGPKFDAAVMREYSPDYRPVRVQADEVKRNAAKASLVTVAQMTYDDDLPVPDLTFRAYNDNILRTDIGEAQKPVAEIDYKLRRFYEALSAGKEDRDKIRESRWQAAFDLAMGRILAMRVRYFGYNQMLANMKVSPKSFEKEDSNMWRLVPDDDILSGPEMRKAAATAQEYLKRVIDDHPGTPWALLAERELSSKLGWSWHEFSQPIPGSDGVTRASDEEVARLLLAEEERRQMERKKASKPRDKPKL</sequence>
<dbReference type="AlphaFoldDB" id="A0A5C5WLH3"/>
<dbReference type="RefSeq" id="WP_146510972.1">
    <property type="nucleotide sequence ID" value="NZ_SIHI01000012.1"/>
</dbReference>
<name>A0A5C5WLH3_9PLAN</name>
<accession>A0A5C5WLH3</accession>